<dbReference type="EMBL" id="ML743561">
    <property type="protein sequence ID" value="KAE8140420.1"/>
    <property type="molecule type" value="Genomic_DNA"/>
</dbReference>
<feature type="transmembrane region" description="Helical" evidence="6">
    <location>
        <begin position="163"/>
        <end position="182"/>
    </location>
</feature>
<dbReference type="PANTHER" id="PTHR23501">
    <property type="entry name" value="MAJOR FACILITATOR SUPERFAMILY"/>
    <property type="match status" value="1"/>
</dbReference>
<evidence type="ECO:0000256" key="2">
    <source>
        <dbReference type="ARBA" id="ARBA00022692"/>
    </source>
</evidence>
<dbReference type="Proteomes" id="UP000325672">
    <property type="component" value="Unassembled WGS sequence"/>
</dbReference>
<feature type="transmembrane region" description="Helical" evidence="6">
    <location>
        <begin position="433"/>
        <end position="455"/>
    </location>
</feature>
<feature type="domain" description="Major facilitator superfamily (MFS) profile" evidence="7">
    <location>
        <begin position="41"/>
        <end position="529"/>
    </location>
</feature>
<comment type="subcellular location">
    <subcellularLocation>
        <location evidence="1">Membrane</location>
        <topology evidence="1">Multi-pass membrane protein</topology>
    </subcellularLocation>
</comment>
<dbReference type="SUPFAM" id="SSF103473">
    <property type="entry name" value="MFS general substrate transporter"/>
    <property type="match status" value="1"/>
</dbReference>
<dbReference type="RefSeq" id="XP_031916483.1">
    <property type="nucleotide sequence ID" value="XM_032061412.1"/>
</dbReference>
<dbReference type="Pfam" id="PF07690">
    <property type="entry name" value="MFS_1"/>
    <property type="match status" value="1"/>
</dbReference>
<feature type="transmembrane region" description="Helical" evidence="6">
    <location>
        <begin position="131"/>
        <end position="156"/>
    </location>
</feature>
<accession>A0A5N6T2A8</accession>
<dbReference type="AlphaFoldDB" id="A0A5N6T2A8"/>
<feature type="transmembrane region" description="Helical" evidence="6">
    <location>
        <begin position="506"/>
        <end position="524"/>
    </location>
</feature>
<dbReference type="OrthoDB" id="2985014at2759"/>
<reference evidence="8 9" key="1">
    <citation type="submission" date="2019-04" db="EMBL/GenBank/DDBJ databases">
        <title>Friends and foes A comparative genomics study of 23 Aspergillus species from section Flavi.</title>
        <authorList>
            <consortium name="DOE Joint Genome Institute"/>
            <person name="Kjaerbolling I."/>
            <person name="Vesth T."/>
            <person name="Frisvad J.C."/>
            <person name="Nybo J.L."/>
            <person name="Theobald S."/>
            <person name="Kildgaard S."/>
            <person name="Isbrandt T."/>
            <person name="Kuo A."/>
            <person name="Sato A."/>
            <person name="Lyhne E.K."/>
            <person name="Kogle M.E."/>
            <person name="Wiebenga A."/>
            <person name="Kun R.S."/>
            <person name="Lubbers R.J."/>
            <person name="Makela M.R."/>
            <person name="Barry K."/>
            <person name="Chovatia M."/>
            <person name="Clum A."/>
            <person name="Daum C."/>
            <person name="Haridas S."/>
            <person name="He G."/>
            <person name="LaButti K."/>
            <person name="Lipzen A."/>
            <person name="Mondo S."/>
            <person name="Riley R."/>
            <person name="Salamov A."/>
            <person name="Simmons B.A."/>
            <person name="Magnuson J.K."/>
            <person name="Henrissat B."/>
            <person name="Mortensen U.H."/>
            <person name="Larsen T.O."/>
            <person name="Devries R.P."/>
            <person name="Grigoriev I.V."/>
            <person name="Machida M."/>
            <person name="Baker S.E."/>
            <person name="Andersen M.R."/>
        </authorList>
    </citation>
    <scope>NUCLEOTIDE SEQUENCE [LARGE SCALE GENOMIC DNA]</scope>
    <source>
        <strain evidence="8 9">CBS 117625</strain>
    </source>
</reference>
<evidence type="ECO:0000259" key="7">
    <source>
        <dbReference type="PROSITE" id="PS50850"/>
    </source>
</evidence>
<feature type="transmembrane region" description="Helical" evidence="6">
    <location>
        <begin position="38"/>
        <end position="60"/>
    </location>
</feature>
<feature type="region of interest" description="Disordered" evidence="5">
    <location>
        <begin position="1"/>
        <end position="26"/>
    </location>
</feature>
<evidence type="ECO:0000313" key="8">
    <source>
        <dbReference type="EMBL" id="KAE8140420.1"/>
    </source>
</evidence>
<evidence type="ECO:0000313" key="9">
    <source>
        <dbReference type="Proteomes" id="UP000325672"/>
    </source>
</evidence>
<feature type="compositionally biased region" description="Polar residues" evidence="5">
    <location>
        <begin position="1"/>
        <end position="17"/>
    </location>
</feature>
<evidence type="ECO:0000256" key="4">
    <source>
        <dbReference type="ARBA" id="ARBA00023136"/>
    </source>
</evidence>
<gene>
    <name evidence="8" type="ORF">BDV38DRAFT_290148</name>
</gene>
<dbReference type="PANTHER" id="PTHR23501:SF198">
    <property type="entry name" value="AZOLE RESISTANCE PROTEIN 1-RELATED"/>
    <property type="match status" value="1"/>
</dbReference>
<dbReference type="CDD" id="cd17502">
    <property type="entry name" value="MFS_Azr1_MDR_like"/>
    <property type="match status" value="1"/>
</dbReference>
<keyword evidence="3 6" id="KW-1133">Transmembrane helix</keyword>
<feature type="transmembrane region" description="Helical" evidence="6">
    <location>
        <begin position="395"/>
        <end position="413"/>
    </location>
</feature>
<protein>
    <submittedName>
        <fullName evidence="8">Major facilitator superfamily domain-containing protein</fullName>
    </submittedName>
</protein>
<evidence type="ECO:0000256" key="5">
    <source>
        <dbReference type="SAM" id="MobiDB-lite"/>
    </source>
</evidence>
<evidence type="ECO:0000256" key="1">
    <source>
        <dbReference type="ARBA" id="ARBA00004141"/>
    </source>
</evidence>
<keyword evidence="9" id="KW-1185">Reference proteome</keyword>
<dbReference type="GO" id="GO:0005886">
    <property type="term" value="C:plasma membrane"/>
    <property type="evidence" value="ECO:0007669"/>
    <property type="project" value="TreeGrafter"/>
</dbReference>
<dbReference type="GeneID" id="43645622"/>
<feature type="transmembrane region" description="Helical" evidence="6">
    <location>
        <begin position="194"/>
        <end position="215"/>
    </location>
</feature>
<organism evidence="8 9">
    <name type="scientific">Aspergillus pseudotamarii</name>
    <dbReference type="NCBI Taxonomy" id="132259"/>
    <lineage>
        <taxon>Eukaryota</taxon>
        <taxon>Fungi</taxon>
        <taxon>Dikarya</taxon>
        <taxon>Ascomycota</taxon>
        <taxon>Pezizomycotina</taxon>
        <taxon>Eurotiomycetes</taxon>
        <taxon>Eurotiomycetidae</taxon>
        <taxon>Eurotiales</taxon>
        <taxon>Aspergillaceae</taxon>
        <taxon>Aspergillus</taxon>
        <taxon>Aspergillus subgen. Circumdati</taxon>
    </lineage>
</organism>
<sequence>MQQNQPPGSATSGQTVEPLNVEATPPNVEPNYPTGTQFWFTVIALCVILILGGLDANIVATAVPSITNHFHTLADVGWYSSAFRLCTCAFQFGFAKLYTLFSIKIVFLTSNVIFLVGSILCATAASSTMFIIGRAVTGLGFAGELAGCFAVLAHILPLNRRPIFAGLMACVESLAIIAAPIIGGALTQSLGWRWCFWINLPIGTVSLATMFFLFADPRTRQEDDLTLTQKIRDLDLVSNCLFIPALTALFLALSWAGIKYPWTDGKVIGLFVAFAVLLALFLIHQYRRGDSAALPFRIIKSRSVIAGFIFTTCTNSMTNVLEWYLPTYYQVVRSQTPSESGYLMIPILVGMMLGLLLQGIGTTTFGYYAPFMIVGSVCMPIAAGLMTTYNPHTSLAQIILYSGLAGFSGGIGFQGPQAAIQTTLSAADVNLGIGVILFGQSMGPAVFIAIAQVIFTNQLSSRLKDIVPGLTPAYIAERGLGDLKSVVPLQRWDEVLRGIDRSLTRTWYLSVALSCMTIVGSLLIEWRSVKQKQS</sequence>
<feature type="transmembrane region" description="Helical" evidence="6">
    <location>
        <begin position="267"/>
        <end position="283"/>
    </location>
</feature>
<evidence type="ECO:0000256" key="3">
    <source>
        <dbReference type="ARBA" id="ARBA00022989"/>
    </source>
</evidence>
<feature type="transmembrane region" description="Helical" evidence="6">
    <location>
        <begin position="341"/>
        <end position="360"/>
    </location>
</feature>
<proteinExistence type="predicted"/>
<dbReference type="PROSITE" id="PS50850">
    <property type="entry name" value="MFS"/>
    <property type="match status" value="1"/>
</dbReference>
<feature type="transmembrane region" description="Helical" evidence="6">
    <location>
        <begin position="105"/>
        <end position="125"/>
    </location>
</feature>
<keyword evidence="2 6" id="KW-0812">Transmembrane</keyword>
<name>A0A5N6T2A8_ASPPS</name>
<feature type="transmembrane region" description="Helical" evidence="6">
    <location>
        <begin position="304"/>
        <end position="321"/>
    </location>
</feature>
<evidence type="ECO:0000256" key="6">
    <source>
        <dbReference type="SAM" id="Phobius"/>
    </source>
</evidence>
<feature type="transmembrane region" description="Helical" evidence="6">
    <location>
        <begin position="367"/>
        <end position="389"/>
    </location>
</feature>
<feature type="transmembrane region" description="Helical" evidence="6">
    <location>
        <begin position="236"/>
        <end position="255"/>
    </location>
</feature>
<dbReference type="InterPro" id="IPR011701">
    <property type="entry name" value="MFS"/>
</dbReference>
<dbReference type="Gene3D" id="1.20.1250.20">
    <property type="entry name" value="MFS general substrate transporter like domains"/>
    <property type="match status" value="2"/>
</dbReference>
<dbReference type="GO" id="GO:0022857">
    <property type="term" value="F:transmembrane transporter activity"/>
    <property type="evidence" value="ECO:0007669"/>
    <property type="project" value="InterPro"/>
</dbReference>
<dbReference type="InterPro" id="IPR036259">
    <property type="entry name" value="MFS_trans_sf"/>
</dbReference>
<dbReference type="InterPro" id="IPR020846">
    <property type="entry name" value="MFS_dom"/>
</dbReference>
<keyword evidence="4 6" id="KW-0472">Membrane</keyword>